<dbReference type="PROSITE" id="PS50943">
    <property type="entry name" value="HTH_CROC1"/>
    <property type="match status" value="1"/>
</dbReference>
<proteinExistence type="predicted"/>
<evidence type="ECO:0000313" key="5">
    <source>
        <dbReference type="Proteomes" id="UP000019489"/>
    </source>
</evidence>
<dbReference type="SMART" id="SM00530">
    <property type="entry name" value="HTH_XRE"/>
    <property type="match status" value="1"/>
</dbReference>
<keyword evidence="5" id="KW-1185">Reference proteome</keyword>
<feature type="domain" description="HTH cro/C1-type" evidence="3">
    <location>
        <begin position="39"/>
        <end position="93"/>
    </location>
</feature>
<dbReference type="Proteomes" id="UP000019489">
    <property type="component" value="Unassembled WGS sequence"/>
</dbReference>
<accession>W9GH94</accession>
<dbReference type="Gene3D" id="1.10.260.40">
    <property type="entry name" value="lambda repressor-like DNA-binding domains"/>
    <property type="match status" value="1"/>
</dbReference>
<gene>
    <name evidence="4" type="ORF">N865_18700</name>
</gene>
<reference evidence="4 5" key="1">
    <citation type="submission" date="2013-08" db="EMBL/GenBank/DDBJ databases">
        <title>Intrasporangium oryzae NRRL B-24470.</title>
        <authorList>
            <person name="Liu H."/>
            <person name="Wang G."/>
        </authorList>
    </citation>
    <scope>NUCLEOTIDE SEQUENCE [LARGE SCALE GENOMIC DNA]</scope>
    <source>
        <strain evidence="4 5">NRRL B-24470</strain>
    </source>
</reference>
<dbReference type="SUPFAM" id="SSF47413">
    <property type="entry name" value="lambda repressor-like DNA-binding domains"/>
    <property type="match status" value="1"/>
</dbReference>
<name>W9GH94_9MICO</name>
<dbReference type="PANTHER" id="PTHR46797:SF1">
    <property type="entry name" value="METHYLPHOSPHONATE SYNTHASE"/>
    <property type="match status" value="1"/>
</dbReference>
<evidence type="ECO:0000256" key="2">
    <source>
        <dbReference type="SAM" id="MobiDB-lite"/>
    </source>
</evidence>
<dbReference type="STRING" id="1386089.N865_18700"/>
<evidence type="ECO:0000256" key="1">
    <source>
        <dbReference type="ARBA" id="ARBA00023125"/>
    </source>
</evidence>
<comment type="caution">
    <text evidence="4">The sequence shown here is derived from an EMBL/GenBank/DDBJ whole genome shotgun (WGS) entry which is preliminary data.</text>
</comment>
<dbReference type="CDD" id="cd00093">
    <property type="entry name" value="HTH_XRE"/>
    <property type="match status" value="1"/>
</dbReference>
<dbReference type="InterPro" id="IPR010982">
    <property type="entry name" value="Lambda_DNA-bd_dom_sf"/>
</dbReference>
<dbReference type="AlphaFoldDB" id="W9GH94"/>
<dbReference type="InterPro" id="IPR001387">
    <property type="entry name" value="Cro/C1-type_HTH"/>
</dbReference>
<dbReference type="EMBL" id="AWSA01000003">
    <property type="protein sequence ID" value="EWT03259.1"/>
    <property type="molecule type" value="Genomic_DNA"/>
</dbReference>
<organism evidence="4 5">
    <name type="scientific">Intrasporangium oryzae NRRL B-24470</name>
    <dbReference type="NCBI Taxonomy" id="1386089"/>
    <lineage>
        <taxon>Bacteria</taxon>
        <taxon>Bacillati</taxon>
        <taxon>Actinomycetota</taxon>
        <taxon>Actinomycetes</taxon>
        <taxon>Micrococcales</taxon>
        <taxon>Intrasporangiaceae</taxon>
        <taxon>Intrasporangium</taxon>
    </lineage>
</organism>
<dbReference type="GO" id="GO:0003677">
    <property type="term" value="F:DNA binding"/>
    <property type="evidence" value="ECO:0007669"/>
    <property type="project" value="UniProtKB-KW"/>
</dbReference>
<dbReference type="eggNOG" id="COG1396">
    <property type="taxonomic scope" value="Bacteria"/>
</dbReference>
<protein>
    <recommendedName>
        <fullName evidence="3">HTH cro/C1-type domain-containing protein</fullName>
    </recommendedName>
</protein>
<dbReference type="InterPro" id="IPR050807">
    <property type="entry name" value="TransReg_Diox_bact_type"/>
</dbReference>
<dbReference type="OrthoDB" id="3188736at2"/>
<evidence type="ECO:0000313" key="4">
    <source>
        <dbReference type="EMBL" id="EWT03259.1"/>
    </source>
</evidence>
<dbReference type="RefSeq" id="WP_051509861.1">
    <property type="nucleotide sequence ID" value="NZ_AWSA01000003.1"/>
</dbReference>
<dbReference type="GO" id="GO:0005829">
    <property type="term" value="C:cytosol"/>
    <property type="evidence" value="ECO:0007669"/>
    <property type="project" value="TreeGrafter"/>
</dbReference>
<sequence>MTQLARHPGPSGQRHPSRPTPRPATRPTPLLRVVYGRLIRRLRQRQGRTLAQVAAEAGVSIAYLSEIERGLKEPSSEVLAAVCVALGSSITGLVGAAHVELRDGSADRSGDTAYGVLDLTVDRPVTSLASIPASPARSSEPSLLAA</sequence>
<keyword evidence="1" id="KW-0238">DNA-binding</keyword>
<dbReference type="GO" id="GO:0003700">
    <property type="term" value="F:DNA-binding transcription factor activity"/>
    <property type="evidence" value="ECO:0007669"/>
    <property type="project" value="TreeGrafter"/>
</dbReference>
<feature type="region of interest" description="Disordered" evidence="2">
    <location>
        <begin position="1"/>
        <end position="28"/>
    </location>
</feature>
<evidence type="ECO:0000259" key="3">
    <source>
        <dbReference type="PROSITE" id="PS50943"/>
    </source>
</evidence>
<dbReference type="PANTHER" id="PTHR46797">
    <property type="entry name" value="HTH-TYPE TRANSCRIPTIONAL REGULATOR"/>
    <property type="match status" value="1"/>
</dbReference>
<dbReference type="Pfam" id="PF01381">
    <property type="entry name" value="HTH_3"/>
    <property type="match status" value="1"/>
</dbReference>